<proteinExistence type="predicted"/>
<feature type="compositionally biased region" description="Low complexity" evidence="2">
    <location>
        <begin position="381"/>
        <end position="402"/>
    </location>
</feature>
<evidence type="ECO:0000313" key="3">
    <source>
        <dbReference type="EMBL" id="ORY64615.1"/>
    </source>
</evidence>
<dbReference type="Proteomes" id="UP000193467">
    <property type="component" value="Unassembled WGS sequence"/>
</dbReference>
<dbReference type="STRING" id="106004.A0A1Y2E177"/>
<keyword evidence="4" id="KW-1185">Reference proteome</keyword>
<feature type="region of interest" description="Disordered" evidence="2">
    <location>
        <begin position="463"/>
        <end position="588"/>
    </location>
</feature>
<dbReference type="InParanoid" id="A0A1Y2E177"/>
<feature type="region of interest" description="Disordered" evidence="2">
    <location>
        <begin position="1"/>
        <end position="103"/>
    </location>
</feature>
<feature type="compositionally biased region" description="Gly residues" evidence="2">
    <location>
        <begin position="534"/>
        <end position="553"/>
    </location>
</feature>
<feature type="compositionally biased region" description="Low complexity" evidence="2">
    <location>
        <begin position="304"/>
        <end position="313"/>
    </location>
</feature>
<evidence type="ECO:0000313" key="4">
    <source>
        <dbReference type="Proteomes" id="UP000193467"/>
    </source>
</evidence>
<gene>
    <name evidence="3" type="ORF">BCR35DRAFT_354982</name>
</gene>
<keyword evidence="1" id="KW-0175">Coiled coil</keyword>
<feature type="compositionally biased region" description="Polar residues" evidence="2">
    <location>
        <begin position="411"/>
        <end position="421"/>
    </location>
</feature>
<dbReference type="AlphaFoldDB" id="A0A1Y2E177"/>
<protein>
    <recommendedName>
        <fullName evidence="5">Caprin-1 dimerization domain-containing protein</fullName>
    </recommendedName>
</protein>
<organism evidence="3 4">
    <name type="scientific">Leucosporidium creatinivorum</name>
    <dbReference type="NCBI Taxonomy" id="106004"/>
    <lineage>
        <taxon>Eukaryota</taxon>
        <taxon>Fungi</taxon>
        <taxon>Dikarya</taxon>
        <taxon>Basidiomycota</taxon>
        <taxon>Pucciniomycotina</taxon>
        <taxon>Microbotryomycetes</taxon>
        <taxon>Leucosporidiales</taxon>
        <taxon>Leucosporidium</taxon>
    </lineage>
</organism>
<feature type="coiled-coil region" evidence="1">
    <location>
        <begin position="116"/>
        <end position="183"/>
    </location>
</feature>
<comment type="caution">
    <text evidence="3">The sequence shown here is derived from an EMBL/GenBank/DDBJ whole genome shotgun (WGS) entry which is preliminary data.</text>
</comment>
<dbReference type="OrthoDB" id="2409325at2759"/>
<evidence type="ECO:0000256" key="2">
    <source>
        <dbReference type="SAM" id="MobiDB-lite"/>
    </source>
</evidence>
<accession>A0A1Y2E177</accession>
<feature type="region of interest" description="Disordered" evidence="2">
    <location>
        <begin position="380"/>
        <end position="430"/>
    </location>
</feature>
<evidence type="ECO:0008006" key="5">
    <source>
        <dbReference type="Google" id="ProtNLM"/>
    </source>
</evidence>
<evidence type="ECO:0000256" key="1">
    <source>
        <dbReference type="SAM" id="Coils"/>
    </source>
</evidence>
<feature type="compositionally biased region" description="Low complexity" evidence="2">
    <location>
        <begin position="71"/>
        <end position="80"/>
    </location>
</feature>
<feature type="compositionally biased region" description="Gly residues" evidence="2">
    <location>
        <begin position="469"/>
        <end position="510"/>
    </location>
</feature>
<dbReference type="EMBL" id="MCGR01000066">
    <property type="protein sequence ID" value="ORY64615.1"/>
    <property type="molecule type" value="Genomic_DNA"/>
</dbReference>
<feature type="region of interest" description="Disordered" evidence="2">
    <location>
        <begin position="293"/>
        <end position="333"/>
    </location>
</feature>
<reference evidence="3 4" key="1">
    <citation type="submission" date="2016-07" db="EMBL/GenBank/DDBJ databases">
        <title>Pervasive Adenine N6-methylation of Active Genes in Fungi.</title>
        <authorList>
            <consortium name="DOE Joint Genome Institute"/>
            <person name="Mondo S.J."/>
            <person name="Dannebaum R.O."/>
            <person name="Kuo R.C."/>
            <person name="Labutti K."/>
            <person name="Haridas S."/>
            <person name="Kuo A."/>
            <person name="Salamov A."/>
            <person name="Ahrendt S.R."/>
            <person name="Lipzen A."/>
            <person name="Sullivan W."/>
            <person name="Andreopoulos W.B."/>
            <person name="Clum A."/>
            <person name="Lindquist E."/>
            <person name="Daum C."/>
            <person name="Ramamoorthy G.K."/>
            <person name="Gryganskyi A."/>
            <person name="Culley D."/>
            <person name="Magnuson J.K."/>
            <person name="James T.Y."/>
            <person name="O'Malley M.A."/>
            <person name="Stajich J.E."/>
            <person name="Spatafora J.W."/>
            <person name="Visel A."/>
            <person name="Grigoriev I.V."/>
        </authorList>
    </citation>
    <scope>NUCLEOTIDE SEQUENCE [LARGE SCALE GENOMIC DNA]</scope>
    <source>
        <strain evidence="3 4">62-1032</strain>
    </source>
</reference>
<sequence>MTSLTTTKTKDASPTNEENQSILQKAARIIPGFGGAAPAPVKKTRSRKAKTSSISAPIQGSGVTLGKEGDAALAATAEAGEGQGAGAEPEAEEGDEAVEAKKTSAVEATSKRIRAANKKLQRIATYEEKTEALNADQRTAVASKPALQAVVKELEELLVILKAEETEDDARNKRIAAQQEKKNARSLSLAVAEHQKATHSDLLVLLQFLHLHELYSPAELRTFVPPPLPPVVANATQAEVGAVKCLREVFATAPLAPGGYEEVKERLSKLAQGSEETVILNVTYAQVKALLDGLTPPTDPTPATPIATSPAAPESSNPQTLPIPESSAPAGAADSVTALVDGATDSPARTPTGPSFLNASELDLQQVPSTDEKVASWADDVTPSAPAPASEPSVQAVAAEAETWSAPPPQVNGTPADSWTGGNPLAGSAAPIDWASEEHSNELPSLPELSAPAANAAPAVAADGFQPARGGGGRRGGPEGGRGGRGGFRGGEGRGSFRGGRGRGGGGYQGGERREGGGGGEWQQQRGPREGGEGFRGGRGGFGGEGRGRGGGRGRGEGRGGRGSFRGASAPAGGDGAAAAATPAAAAL</sequence>
<feature type="compositionally biased region" description="Low complexity" evidence="2">
    <location>
        <begin position="565"/>
        <end position="588"/>
    </location>
</feature>
<feature type="compositionally biased region" description="Polar residues" evidence="2">
    <location>
        <begin position="1"/>
        <end position="23"/>
    </location>
</feature>
<name>A0A1Y2E177_9BASI</name>